<evidence type="ECO:0008006" key="5">
    <source>
        <dbReference type="Google" id="ProtNLM"/>
    </source>
</evidence>
<evidence type="ECO:0000256" key="2">
    <source>
        <dbReference type="ARBA" id="ARBA00023204"/>
    </source>
</evidence>
<organism evidence="3 4">
    <name type="scientific">Rothia koreensis</name>
    <dbReference type="NCBI Taxonomy" id="592378"/>
    <lineage>
        <taxon>Bacteria</taxon>
        <taxon>Bacillati</taxon>
        <taxon>Actinomycetota</taxon>
        <taxon>Actinomycetes</taxon>
        <taxon>Micrococcales</taxon>
        <taxon>Micrococcaceae</taxon>
        <taxon>Rothia</taxon>
    </lineage>
</organism>
<name>A0A7K1LEW0_9MICC</name>
<gene>
    <name evidence="3" type="ORF">GMA10_00510</name>
</gene>
<evidence type="ECO:0000313" key="3">
    <source>
        <dbReference type="EMBL" id="MUN53724.1"/>
    </source>
</evidence>
<proteinExistence type="predicted"/>
<dbReference type="GO" id="GO:0005737">
    <property type="term" value="C:cytoplasm"/>
    <property type="evidence" value="ECO:0007669"/>
    <property type="project" value="TreeGrafter"/>
</dbReference>
<dbReference type="OrthoDB" id="5501430at2"/>
<dbReference type="GO" id="GO:0006285">
    <property type="term" value="P:base-excision repair, AP site formation"/>
    <property type="evidence" value="ECO:0007669"/>
    <property type="project" value="TreeGrafter"/>
</dbReference>
<keyword evidence="2" id="KW-0234">DNA repair</keyword>
<dbReference type="Gene3D" id="1.10.340.30">
    <property type="entry name" value="Hypothetical protein, domain 2"/>
    <property type="match status" value="1"/>
</dbReference>
<dbReference type="PANTHER" id="PTHR43003:SF6">
    <property type="entry name" value="DNA GLYCOSYLASE"/>
    <property type="match status" value="1"/>
</dbReference>
<dbReference type="PANTHER" id="PTHR43003">
    <property type="entry name" value="DNA-3-METHYLADENINE GLYCOSYLASE"/>
    <property type="match status" value="1"/>
</dbReference>
<dbReference type="GO" id="GO:0032131">
    <property type="term" value="F:alkylated DNA binding"/>
    <property type="evidence" value="ECO:0007669"/>
    <property type="project" value="TreeGrafter"/>
</dbReference>
<protein>
    <recommendedName>
        <fullName evidence="5">3-methyladenine DNA glycosylase</fullName>
    </recommendedName>
</protein>
<dbReference type="RefSeq" id="WP_129313844.1">
    <property type="nucleotide sequence ID" value="NZ_CP197643.1"/>
</dbReference>
<dbReference type="SUPFAM" id="SSF48150">
    <property type="entry name" value="DNA-glycosylase"/>
    <property type="match status" value="1"/>
</dbReference>
<accession>A0A7K1LEW0</accession>
<dbReference type="AlphaFoldDB" id="A0A7K1LEW0"/>
<dbReference type="Proteomes" id="UP000462152">
    <property type="component" value="Unassembled WGS sequence"/>
</dbReference>
<dbReference type="InterPro" id="IPR051912">
    <property type="entry name" value="Alkylbase_DNA_Glycosylase/TA"/>
</dbReference>
<dbReference type="GO" id="GO:0043916">
    <property type="term" value="F:DNA-7-methylguanine glycosylase activity"/>
    <property type="evidence" value="ECO:0007669"/>
    <property type="project" value="TreeGrafter"/>
</dbReference>
<reference evidence="3 4" key="1">
    <citation type="submission" date="2019-12" db="EMBL/GenBank/DDBJ databases">
        <authorList>
            <person name="Li J."/>
            <person name="Shi Y."/>
            <person name="Xu G."/>
            <person name="Xiao D."/>
            <person name="Ran X."/>
        </authorList>
    </citation>
    <scope>NUCLEOTIDE SEQUENCE [LARGE SCALE GENOMIC DNA]</scope>
    <source>
        <strain evidence="3 4">JCM 15915</strain>
    </source>
</reference>
<dbReference type="GO" id="GO:0008725">
    <property type="term" value="F:DNA-3-methyladenine glycosylase activity"/>
    <property type="evidence" value="ECO:0007669"/>
    <property type="project" value="TreeGrafter"/>
</dbReference>
<keyword evidence="1" id="KW-0227">DNA damage</keyword>
<evidence type="ECO:0000313" key="4">
    <source>
        <dbReference type="Proteomes" id="UP000462152"/>
    </source>
</evidence>
<dbReference type="GO" id="GO:0032993">
    <property type="term" value="C:protein-DNA complex"/>
    <property type="evidence" value="ECO:0007669"/>
    <property type="project" value="TreeGrafter"/>
</dbReference>
<comment type="caution">
    <text evidence="3">The sequence shown here is derived from an EMBL/GenBank/DDBJ whole genome shotgun (WGS) entry which is preliminary data.</text>
</comment>
<keyword evidence="4" id="KW-1185">Reference proteome</keyword>
<evidence type="ECO:0000256" key="1">
    <source>
        <dbReference type="ARBA" id="ARBA00022763"/>
    </source>
</evidence>
<dbReference type="InterPro" id="IPR011257">
    <property type="entry name" value="DNA_glycosylase"/>
</dbReference>
<sequence length="333" mass="36291">MSTVYCAERRLTFEAPVDLARSVSVLRRGSHDPTISVQTSPHRTRVFLTARVPEHEGHGIAAVLDQSATSGLLAGAPIDVVAWGQDRDEVDVFLASAGRLVGLEDDWSVFASSPEFGLLPHHARAAYRLHPGLRLCSTGWIFKQTVTAIFEQRVTGSEAIGAWQRMVRRIGSDPAPAPHGVPHPPEGMVAFPTPQEWLSVPSWEWRRAGVDAHRVRAVRSLAERAPSLLRFAESAGPGDVARQLSAVPGIGAWTIAEAMQRSHGLPDAISVGDYHLAHGVCYALEGRRGDDTRMLELLRPWAGNRQRVVRLLGLSTVKEPRRGPRVAPRSLAG</sequence>
<dbReference type="EMBL" id="WOGT01000001">
    <property type="protein sequence ID" value="MUN53724.1"/>
    <property type="molecule type" value="Genomic_DNA"/>
</dbReference>
<dbReference type="GO" id="GO:0006307">
    <property type="term" value="P:DNA alkylation repair"/>
    <property type="evidence" value="ECO:0007669"/>
    <property type="project" value="TreeGrafter"/>
</dbReference>